<proteinExistence type="predicted"/>
<name>A0A134AK08_9FIRM</name>
<accession>A0A134AK08</accession>
<protein>
    <submittedName>
        <fullName evidence="1">Uncharacterized protein</fullName>
    </submittedName>
</protein>
<reference evidence="2" key="1">
    <citation type="submission" date="2016-01" db="EMBL/GenBank/DDBJ databases">
        <authorList>
            <person name="Mitreva M."/>
            <person name="Pepin K.H."/>
            <person name="Mihindukulasuriya K.A."/>
            <person name="Fulton R."/>
            <person name="Fronick C."/>
            <person name="O'Laughlin M."/>
            <person name="Miner T."/>
            <person name="Herter B."/>
            <person name="Rosa B.A."/>
            <person name="Cordes M."/>
            <person name="Tomlinson C."/>
            <person name="Wollam A."/>
            <person name="Palsikar V.B."/>
            <person name="Mardis E.R."/>
            <person name="Wilson R.K."/>
        </authorList>
    </citation>
    <scope>NUCLEOTIDE SEQUENCE [LARGE SCALE GENOMIC DNA]</scope>
    <source>
        <strain evidence="2">DNF00729</strain>
    </source>
</reference>
<evidence type="ECO:0000313" key="1">
    <source>
        <dbReference type="EMBL" id="KXB68073.1"/>
    </source>
</evidence>
<dbReference type="AlphaFoldDB" id="A0A134AK08"/>
<dbReference type="Proteomes" id="UP000070442">
    <property type="component" value="Unassembled WGS sequence"/>
</dbReference>
<dbReference type="STRING" id="755172.HMPREF1863_00391"/>
<sequence length="58" mass="6820">MPNSWQLLSDNKKSELSPALQMMKLTPFTVAKNKTFAQANKPYNKYSNMRRWTCFVSF</sequence>
<dbReference type="EMBL" id="LSDG01000008">
    <property type="protein sequence ID" value="KXB68073.1"/>
    <property type="molecule type" value="Genomic_DNA"/>
</dbReference>
<organism evidence="1 2">
    <name type="scientific">Aedoeadaptatus coxii</name>
    <dbReference type="NCBI Taxonomy" id="755172"/>
    <lineage>
        <taxon>Bacteria</taxon>
        <taxon>Bacillati</taxon>
        <taxon>Bacillota</taxon>
        <taxon>Tissierellia</taxon>
        <taxon>Tissierellales</taxon>
        <taxon>Peptoniphilaceae</taxon>
        <taxon>Aedoeadaptatus</taxon>
    </lineage>
</organism>
<keyword evidence="2" id="KW-1185">Reference proteome</keyword>
<gene>
    <name evidence="1" type="ORF">HMPREF1863_00391</name>
</gene>
<comment type="caution">
    <text evidence="1">The sequence shown here is derived from an EMBL/GenBank/DDBJ whole genome shotgun (WGS) entry which is preliminary data.</text>
</comment>
<evidence type="ECO:0000313" key="2">
    <source>
        <dbReference type="Proteomes" id="UP000070442"/>
    </source>
</evidence>